<reference evidence="1 2" key="1">
    <citation type="journal article" date="2010" name="Stand. Genomic Sci.">
        <title>Complete genome sequence of Meiothermus silvanus type strain (VI-R2).</title>
        <authorList>
            <person name="Sikorski J."/>
            <person name="Tindall B.J."/>
            <person name="Lowry S."/>
            <person name="Lucas S."/>
            <person name="Nolan M."/>
            <person name="Copeland A."/>
            <person name="Glavina Del Rio T."/>
            <person name="Tice H."/>
            <person name="Cheng J.F."/>
            <person name="Han C."/>
            <person name="Pitluck S."/>
            <person name="Liolios K."/>
            <person name="Ivanova N."/>
            <person name="Mavromatis K."/>
            <person name="Mikhailova N."/>
            <person name="Pati A."/>
            <person name="Goodwin L."/>
            <person name="Chen A."/>
            <person name="Palaniappan K."/>
            <person name="Land M."/>
            <person name="Hauser L."/>
            <person name="Chang Y.J."/>
            <person name="Jeffries C.D."/>
            <person name="Rohde M."/>
            <person name="Goker M."/>
            <person name="Woyke T."/>
            <person name="Bristow J."/>
            <person name="Eisen J.A."/>
            <person name="Markowitz V."/>
            <person name="Hugenholtz P."/>
            <person name="Kyrpides N.C."/>
            <person name="Klenk H.P."/>
            <person name="Lapidus A."/>
        </authorList>
    </citation>
    <scope>NUCLEOTIDE SEQUENCE [LARGE SCALE GENOMIC DNA]</scope>
    <source>
        <strain evidence="2">ATCC 700542 / DSM 9946 / VI-R2</strain>
    </source>
</reference>
<dbReference type="Proteomes" id="UP000001916">
    <property type="component" value="Chromosome"/>
</dbReference>
<accession>D7BDF6</accession>
<evidence type="ECO:0000313" key="1">
    <source>
        <dbReference type="EMBL" id="ADH64776.1"/>
    </source>
</evidence>
<keyword evidence="2" id="KW-1185">Reference proteome</keyword>
<dbReference type="RefSeq" id="WP_013159308.1">
    <property type="nucleotide sequence ID" value="NC_014212.1"/>
</dbReference>
<dbReference type="AlphaFoldDB" id="D7BDF6"/>
<dbReference type="EMBL" id="CP002042">
    <property type="protein sequence ID" value="ADH64776.1"/>
    <property type="molecule type" value="Genomic_DNA"/>
</dbReference>
<sequence length="166" mass="18332">MELEVQLNPLPGFPALEGAHELAWSYLLDAIFADAYHAGVRRLQVVLPHPDLREGVELRSRLTPPSGDNTALALLAPAPLGKAARTYTLEFGLLAPASLRRTQPVRPGKEPEQRLYIYTLRSKLAGLGMRLPSPAASDRAWRRVRQGFASPQPTPSFYRLLIWGSA</sequence>
<dbReference type="STRING" id="526227.Mesil_2936"/>
<evidence type="ECO:0000313" key="2">
    <source>
        <dbReference type="Proteomes" id="UP000001916"/>
    </source>
</evidence>
<dbReference type="eggNOG" id="ENOG50344CV">
    <property type="taxonomic scope" value="Bacteria"/>
</dbReference>
<dbReference type="OrthoDB" id="34277at2"/>
<proteinExistence type="predicted"/>
<protein>
    <submittedName>
        <fullName evidence="1">Uncharacterized protein</fullName>
    </submittedName>
</protein>
<gene>
    <name evidence="1" type="ordered locus">Mesil_2936</name>
</gene>
<organism evidence="1 2">
    <name type="scientific">Allomeiothermus silvanus (strain ATCC 700542 / DSM 9946 / NBRC 106475 / NCIMB 13440 / VI-R2)</name>
    <name type="common">Thermus silvanus</name>
    <dbReference type="NCBI Taxonomy" id="526227"/>
    <lineage>
        <taxon>Bacteria</taxon>
        <taxon>Thermotogati</taxon>
        <taxon>Deinococcota</taxon>
        <taxon>Deinococci</taxon>
        <taxon>Thermales</taxon>
        <taxon>Thermaceae</taxon>
        <taxon>Allomeiothermus</taxon>
    </lineage>
</organism>
<name>D7BDF6_ALLS1</name>
<dbReference type="KEGG" id="msv:Mesil_2936"/>
<dbReference type="HOGENOM" id="CLU_1600756_0_0_0"/>